<evidence type="ECO:0000313" key="1">
    <source>
        <dbReference type="EMBL" id="PRX56224.1"/>
    </source>
</evidence>
<dbReference type="AlphaFoldDB" id="A0A2T0MF90"/>
<protein>
    <submittedName>
        <fullName evidence="1">Uncharacterized protein</fullName>
    </submittedName>
</protein>
<dbReference type="EMBL" id="PVYX01000001">
    <property type="protein sequence ID" value="PRX56224.1"/>
    <property type="molecule type" value="Genomic_DNA"/>
</dbReference>
<gene>
    <name evidence="1" type="ORF">CLV81_0216</name>
</gene>
<proteinExistence type="predicted"/>
<comment type="caution">
    <text evidence="1">The sequence shown here is derived from an EMBL/GenBank/DDBJ whole genome shotgun (WGS) entry which is preliminary data.</text>
</comment>
<sequence>MNIRTESIDRAIRNRNFGAFSKWAAYSFWFGVSNNE</sequence>
<dbReference type="Proteomes" id="UP000237640">
    <property type="component" value="Unassembled WGS sequence"/>
</dbReference>
<organism evidence="1 2">
    <name type="scientific">Flagellimonas meridianipacifica</name>
    <dbReference type="NCBI Taxonomy" id="1080225"/>
    <lineage>
        <taxon>Bacteria</taxon>
        <taxon>Pseudomonadati</taxon>
        <taxon>Bacteroidota</taxon>
        <taxon>Flavobacteriia</taxon>
        <taxon>Flavobacteriales</taxon>
        <taxon>Flavobacteriaceae</taxon>
        <taxon>Flagellimonas</taxon>
    </lineage>
</organism>
<keyword evidence="2" id="KW-1185">Reference proteome</keyword>
<reference evidence="1 2" key="1">
    <citation type="submission" date="2018-03" db="EMBL/GenBank/DDBJ databases">
        <title>Genomic Encyclopedia of Archaeal and Bacterial Type Strains, Phase II (KMG-II): from individual species to whole genera.</title>
        <authorList>
            <person name="Goeker M."/>
        </authorList>
    </citation>
    <scope>NUCLEOTIDE SEQUENCE [LARGE SCALE GENOMIC DNA]</scope>
    <source>
        <strain evidence="1 2">DSM 25027</strain>
    </source>
</reference>
<accession>A0A2T0MF90</accession>
<name>A0A2T0MF90_9FLAO</name>
<evidence type="ECO:0000313" key="2">
    <source>
        <dbReference type="Proteomes" id="UP000237640"/>
    </source>
</evidence>